<dbReference type="CDD" id="cd03801">
    <property type="entry name" value="GT4_PimA-like"/>
    <property type="match status" value="1"/>
</dbReference>
<evidence type="ECO:0000313" key="3">
    <source>
        <dbReference type="Proteomes" id="UP001163152"/>
    </source>
</evidence>
<evidence type="ECO:0000259" key="1">
    <source>
        <dbReference type="Pfam" id="PF13439"/>
    </source>
</evidence>
<dbReference type="PANTHER" id="PTHR12526">
    <property type="entry name" value="GLYCOSYLTRANSFERASE"/>
    <property type="match status" value="1"/>
</dbReference>
<dbReference type="Pfam" id="PF13439">
    <property type="entry name" value="Glyco_transf_4"/>
    <property type="match status" value="1"/>
</dbReference>
<dbReference type="AlphaFoldDB" id="A0A9E8ZC67"/>
<feature type="domain" description="Glycosyltransferase subfamily 4-like N-terminal" evidence="1">
    <location>
        <begin position="16"/>
        <end position="165"/>
    </location>
</feature>
<dbReference type="KEGG" id="tsin:OXH18_18545"/>
<dbReference type="Proteomes" id="UP001163152">
    <property type="component" value="Chromosome"/>
</dbReference>
<dbReference type="InterPro" id="IPR028098">
    <property type="entry name" value="Glyco_trans_4-like_N"/>
</dbReference>
<name>A0A9E8ZC67_9CYAN</name>
<dbReference type="RefSeq" id="WP_268608784.1">
    <property type="nucleotide sequence ID" value="NZ_CP113797.1"/>
</dbReference>
<keyword evidence="3" id="KW-1185">Reference proteome</keyword>
<dbReference type="SUPFAM" id="SSF53756">
    <property type="entry name" value="UDP-Glycosyltransferase/glycogen phosphorylase"/>
    <property type="match status" value="1"/>
</dbReference>
<dbReference type="Pfam" id="PF13692">
    <property type="entry name" value="Glyco_trans_1_4"/>
    <property type="match status" value="1"/>
</dbReference>
<protein>
    <submittedName>
        <fullName evidence="2">Glycosyltransferase family 4 protein</fullName>
    </submittedName>
</protein>
<sequence>MKIAMTHVDLPNEAKGGVAFQAHYLANALVDRGHDVTMFTLSSGDTDCRYRIHQYHLPSCFRRFKAFMFAVYLAKTDFSRFDVVHTHGDNYLLWNCHPQIRTFHGSAQDEARSAVRWQRRLYQSVLAGLEPFSVRWADISVGVSQATQSKIPAISTIIPCGVDTTYFRPGRKSMQPSLLFVGTVEGRKRGQYLANVFTQEVRPRFPNAELWMVSDRAVVGEGIVNLGKVSLEALSHLYQQAWLFCLPSTYEGFGVPYIEAMAAGTPVVATTNPGAQEVLQDGEYGLIVDETKLGQQINRLFQDPDLREVYARKGLNRVQAFSWSSIVTQYEILYRQLSTDLIHHYRSEYV</sequence>
<organism evidence="2 3">
    <name type="scientific">Thermocoleostomius sinensis A174</name>
    <dbReference type="NCBI Taxonomy" id="2016057"/>
    <lineage>
        <taxon>Bacteria</taxon>
        <taxon>Bacillati</taxon>
        <taxon>Cyanobacteriota</taxon>
        <taxon>Cyanophyceae</taxon>
        <taxon>Oculatellales</taxon>
        <taxon>Oculatellaceae</taxon>
        <taxon>Thermocoleostomius</taxon>
    </lineage>
</organism>
<proteinExistence type="predicted"/>
<reference evidence="2" key="1">
    <citation type="submission" date="2022-12" db="EMBL/GenBank/DDBJ databases">
        <title>Polyphasic identification of a Novel Hot-Spring Cyanobacterium Ocullathermofonsia sinensis gen nov. sp. nov. and Genomic Insights on its Adaptations to the Thermal Habitat.</title>
        <authorList>
            <person name="Daroch M."/>
            <person name="Tang J."/>
            <person name="Jiang Y."/>
        </authorList>
    </citation>
    <scope>NUCLEOTIDE SEQUENCE</scope>
    <source>
        <strain evidence="2">PKUAC-SCTA174</strain>
    </source>
</reference>
<dbReference type="Gene3D" id="3.40.50.2000">
    <property type="entry name" value="Glycogen Phosphorylase B"/>
    <property type="match status" value="2"/>
</dbReference>
<gene>
    <name evidence="2" type="ORF">OXH18_18545</name>
</gene>
<dbReference type="EMBL" id="CP113797">
    <property type="protein sequence ID" value="WAL59157.1"/>
    <property type="molecule type" value="Genomic_DNA"/>
</dbReference>
<evidence type="ECO:0000313" key="2">
    <source>
        <dbReference type="EMBL" id="WAL59157.1"/>
    </source>
</evidence>
<accession>A0A9E8ZC67</accession>